<comment type="caution">
    <text evidence="3">The sequence shown here is derived from an EMBL/GenBank/DDBJ whole genome shotgun (WGS) entry which is preliminary data.</text>
</comment>
<dbReference type="Pfam" id="PF11160">
    <property type="entry name" value="Hva1_TUDOR"/>
    <property type="match status" value="1"/>
</dbReference>
<dbReference type="OrthoDB" id="10052172at2759"/>
<evidence type="ECO:0000313" key="3">
    <source>
        <dbReference type="EMBL" id="RYP03095.1"/>
    </source>
</evidence>
<feature type="compositionally biased region" description="Polar residues" evidence="1">
    <location>
        <begin position="46"/>
        <end position="68"/>
    </location>
</feature>
<reference evidence="3 4" key="1">
    <citation type="submission" date="2018-06" db="EMBL/GenBank/DDBJ databases">
        <title>Complete Genomes of Monosporascus.</title>
        <authorList>
            <person name="Robinson A.J."/>
            <person name="Natvig D.O."/>
        </authorList>
    </citation>
    <scope>NUCLEOTIDE SEQUENCE [LARGE SCALE GENOMIC DNA]</scope>
    <source>
        <strain evidence="3 4">CBS 110550</strain>
    </source>
</reference>
<accession>A0A4Q4T968</accession>
<protein>
    <recommendedName>
        <fullName evidence="2">Hypervirulence associated protein TUDOR domain-containing protein</fullName>
    </recommendedName>
</protein>
<evidence type="ECO:0000313" key="4">
    <source>
        <dbReference type="Proteomes" id="UP000293360"/>
    </source>
</evidence>
<name>A0A4Q4T968_9PEZI</name>
<organism evidence="3 4">
    <name type="scientific">Monosporascus ibericus</name>
    <dbReference type="NCBI Taxonomy" id="155417"/>
    <lineage>
        <taxon>Eukaryota</taxon>
        <taxon>Fungi</taxon>
        <taxon>Dikarya</taxon>
        <taxon>Ascomycota</taxon>
        <taxon>Pezizomycotina</taxon>
        <taxon>Sordariomycetes</taxon>
        <taxon>Xylariomycetidae</taxon>
        <taxon>Xylariales</taxon>
        <taxon>Xylariales incertae sedis</taxon>
        <taxon>Monosporascus</taxon>
    </lineage>
</organism>
<dbReference type="Proteomes" id="UP000293360">
    <property type="component" value="Unassembled WGS sequence"/>
</dbReference>
<sequence>MAQYKDSQRVRYRPIGNRSSNTSESTGVINGILTEPDMQASRHVDASNNTPRYEIENSNTGNRSSVYEDNILGTVSSAAVQRS</sequence>
<keyword evidence="4" id="KW-1185">Reference proteome</keyword>
<proteinExistence type="predicted"/>
<evidence type="ECO:0000256" key="1">
    <source>
        <dbReference type="SAM" id="MobiDB-lite"/>
    </source>
</evidence>
<evidence type="ECO:0000259" key="2">
    <source>
        <dbReference type="Pfam" id="PF11160"/>
    </source>
</evidence>
<feature type="region of interest" description="Disordered" evidence="1">
    <location>
        <begin position="1"/>
        <end position="68"/>
    </location>
</feature>
<dbReference type="AlphaFoldDB" id="A0A4Q4T968"/>
<dbReference type="EMBL" id="QJNU01000282">
    <property type="protein sequence ID" value="RYP03095.1"/>
    <property type="molecule type" value="Genomic_DNA"/>
</dbReference>
<gene>
    <name evidence="3" type="ORF">DL764_005378</name>
</gene>
<feature type="domain" description="Hypervirulence associated protein TUDOR" evidence="2">
    <location>
        <begin position="8"/>
        <end position="71"/>
    </location>
</feature>
<feature type="compositionally biased region" description="Polar residues" evidence="1">
    <location>
        <begin position="17"/>
        <end position="28"/>
    </location>
</feature>
<dbReference type="InterPro" id="IPR021331">
    <property type="entry name" value="Hva1_TUDOR"/>
</dbReference>